<proteinExistence type="predicted"/>
<protein>
    <submittedName>
        <fullName evidence="3">Relaxation protein</fullName>
    </submittedName>
</protein>
<dbReference type="AlphaFoldDB" id="A0AAU8MWJ5"/>
<feature type="transmembrane region" description="Helical" evidence="2">
    <location>
        <begin position="111"/>
        <end position="133"/>
    </location>
</feature>
<dbReference type="EMBL" id="CP159925">
    <property type="protein sequence ID" value="XCO77486.1"/>
    <property type="molecule type" value="Genomic_DNA"/>
</dbReference>
<keyword evidence="2" id="KW-0472">Membrane</keyword>
<name>A0AAU8MWJ5_9GAMM</name>
<evidence type="ECO:0000256" key="2">
    <source>
        <dbReference type="SAM" id="Phobius"/>
    </source>
</evidence>
<dbReference type="RefSeq" id="WP_363800840.1">
    <property type="nucleotide sequence ID" value="NZ_CP159925.1"/>
</dbReference>
<evidence type="ECO:0000256" key="1">
    <source>
        <dbReference type="SAM" id="Coils"/>
    </source>
</evidence>
<evidence type="ECO:0000313" key="3">
    <source>
        <dbReference type="EMBL" id="XCO77486.1"/>
    </source>
</evidence>
<accession>A0AAU8MWJ5</accession>
<gene>
    <name evidence="3" type="ORF">ABU614_10640</name>
</gene>
<feature type="coiled-coil region" evidence="1">
    <location>
        <begin position="17"/>
        <end position="44"/>
    </location>
</feature>
<keyword evidence="2" id="KW-1133">Transmembrane helix</keyword>
<reference evidence="3" key="1">
    <citation type="submission" date="2024-06" db="EMBL/GenBank/DDBJ databases">
        <authorList>
            <person name="Li S."/>
        </authorList>
    </citation>
    <scope>NUCLEOTIDE SEQUENCE</scope>
    <source>
        <strain evidence="3">SR10</strain>
    </source>
</reference>
<sequence length="190" mass="21356">MQQDELTALIGRTAIVMEQFERRCEEIEAHQRTLCEQLQQLSQRAVWAVCQAADESLRDLSGAVTGKVEDGLSQPVAAYEHRLRKAGTLLQEGSQGLAAQIARLQWLHRQLVWKVVAVAFGSLLLLLAGGGWLSSRYRADIERQRIGADLLRAYNRADVSLCDGRLCANVDLKGRAYGEDKQYRPVRPRR</sequence>
<keyword evidence="2" id="KW-0812">Transmembrane</keyword>
<organism evidence="3">
    <name type="scientific">Lysobacter firmicutimachus</name>
    <dbReference type="NCBI Taxonomy" id="1792846"/>
    <lineage>
        <taxon>Bacteria</taxon>
        <taxon>Pseudomonadati</taxon>
        <taxon>Pseudomonadota</taxon>
        <taxon>Gammaproteobacteria</taxon>
        <taxon>Lysobacterales</taxon>
        <taxon>Lysobacteraceae</taxon>
        <taxon>Lysobacter</taxon>
    </lineage>
</organism>
<keyword evidence="1" id="KW-0175">Coiled coil</keyword>